<gene>
    <name evidence="3" type="ORF">EDM52_04315</name>
</gene>
<dbReference type="NCBIfam" id="TIGR02605">
    <property type="entry name" value="CxxC_CxxC_SSSS"/>
    <property type="match status" value="1"/>
</dbReference>
<dbReference type="RefSeq" id="WP_122907801.1">
    <property type="nucleotide sequence ID" value="NZ_CBCSBE010000002.1"/>
</dbReference>
<feature type="compositionally biased region" description="Basic residues" evidence="1">
    <location>
        <begin position="83"/>
        <end position="96"/>
    </location>
</feature>
<dbReference type="InterPro" id="IPR013429">
    <property type="entry name" value="Regulatory_FmdB_Zinc_ribbon"/>
</dbReference>
<feature type="region of interest" description="Disordered" evidence="1">
    <location>
        <begin position="63"/>
        <end position="103"/>
    </location>
</feature>
<dbReference type="AlphaFoldDB" id="A0A3M8CK64"/>
<evidence type="ECO:0000313" key="4">
    <source>
        <dbReference type="Proteomes" id="UP000282028"/>
    </source>
</evidence>
<feature type="compositionally biased region" description="Basic and acidic residues" evidence="1">
    <location>
        <begin position="63"/>
        <end position="73"/>
    </location>
</feature>
<dbReference type="SMART" id="SM00834">
    <property type="entry name" value="CxxC_CXXC_SSSS"/>
    <property type="match status" value="1"/>
</dbReference>
<reference evidence="3 4" key="1">
    <citation type="submission" date="2018-10" db="EMBL/GenBank/DDBJ databases">
        <title>Phylogenomics of Brevibacillus.</title>
        <authorList>
            <person name="Dunlap C."/>
        </authorList>
    </citation>
    <scope>NUCLEOTIDE SEQUENCE [LARGE SCALE GENOMIC DNA]</scope>
    <source>
        <strain evidence="3 4">JCM 12215</strain>
    </source>
</reference>
<evidence type="ECO:0000256" key="1">
    <source>
        <dbReference type="SAM" id="MobiDB-lite"/>
    </source>
</evidence>
<organism evidence="3 4">
    <name type="scientific">Brevibacillus invocatus</name>
    <dbReference type="NCBI Taxonomy" id="173959"/>
    <lineage>
        <taxon>Bacteria</taxon>
        <taxon>Bacillati</taxon>
        <taxon>Bacillota</taxon>
        <taxon>Bacilli</taxon>
        <taxon>Bacillales</taxon>
        <taxon>Paenibacillaceae</taxon>
        <taxon>Brevibacillus</taxon>
    </lineage>
</organism>
<dbReference type="EMBL" id="RHHR01000008">
    <property type="protein sequence ID" value="RNB76142.1"/>
    <property type="molecule type" value="Genomic_DNA"/>
</dbReference>
<sequence length="103" mass="11648">MPRYEYVCDSCGPFIQWMSMSEVTEQVICPACEEMSNRAYSAPGLIFTSQALRQRIERGVEPKIVRKESHSHEGGSCQQGGHSHAKSNHSHQHAPKRPWMVGH</sequence>
<dbReference type="Proteomes" id="UP000282028">
    <property type="component" value="Unassembled WGS sequence"/>
</dbReference>
<evidence type="ECO:0000259" key="2">
    <source>
        <dbReference type="SMART" id="SM00834"/>
    </source>
</evidence>
<feature type="domain" description="Putative regulatory protein FmdB zinc ribbon" evidence="2">
    <location>
        <begin position="1"/>
        <end position="41"/>
    </location>
</feature>
<proteinExistence type="predicted"/>
<evidence type="ECO:0000313" key="3">
    <source>
        <dbReference type="EMBL" id="RNB76142.1"/>
    </source>
</evidence>
<accession>A0A3M8CK64</accession>
<dbReference type="Pfam" id="PF09723">
    <property type="entry name" value="Zn_ribbon_8"/>
    <property type="match status" value="1"/>
</dbReference>
<keyword evidence="4" id="KW-1185">Reference proteome</keyword>
<dbReference type="OrthoDB" id="9813321at2"/>
<comment type="caution">
    <text evidence="3">The sequence shown here is derived from an EMBL/GenBank/DDBJ whole genome shotgun (WGS) entry which is preliminary data.</text>
</comment>
<protein>
    <submittedName>
        <fullName evidence="3">Zinc ribbon domain-containing protein</fullName>
    </submittedName>
</protein>
<name>A0A3M8CK64_9BACL</name>